<dbReference type="Proteomes" id="UP001251857">
    <property type="component" value="Unassembled WGS sequence"/>
</dbReference>
<dbReference type="Pfam" id="PF00535">
    <property type="entry name" value="Glycos_transf_2"/>
    <property type="match status" value="1"/>
</dbReference>
<evidence type="ECO:0000259" key="1">
    <source>
        <dbReference type="Pfam" id="PF00535"/>
    </source>
</evidence>
<organism evidence="2 3">
    <name type="scientific">Spectribacter hydrogenoxidans</name>
    <dbReference type="NCBI Taxonomy" id="3075608"/>
    <lineage>
        <taxon>Bacteria</taxon>
        <taxon>Pseudomonadati</taxon>
        <taxon>Pseudomonadota</taxon>
        <taxon>Gammaproteobacteria</taxon>
        <taxon>Salinisphaerales</taxon>
        <taxon>Salinisphaeraceae</taxon>
        <taxon>Spectribacter</taxon>
    </lineage>
</organism>
<accession>A0ABU3BYE9</accession>
<dbReference type="EMBL" id="JAVRIB010000004">
    <property type="protein sequence ID" value="MDT0634308.1"/>
    <property type="molecule type" value="Genomic_DNA"/>
</dbReference>
<gene>
    <name evidence="2" type="ORF">RM532_04995</name>
</gene>
<dbReference type="PANTHER" id="PTHR43685">
    <property type="entry name" value="GLYCOSYLTRANSFERASE"/>
    <property type="match status" value="1"/>
</dbReference>
<proteinExistence type="predicted"/>
<protein>
    <submittedName>
        <fullName evidence="2">Glycosyltransferase family 2 protein</fullName>
        <ecNumber evidence="2">2.4.-.-</ecNumber>
    </submittedName>
</protein>
<evidence type="ECO:0000313" key="3">
    <source>
        <dbReference type="Proteomes" id="UP001251857"/>
    </source>
</evidence>
<comment type="caution">
    <text evidence="2">The sequence shown here is derived from an EMBL/GenBank/DDBJ whole genome shotgun (WGS) entry which is preliminary data.</text>
</comment>
<dbReference type="GO" id="GO:0016757">
    <property type="term" value="F:glycosyltransferase activity"/>
    <property type="evidence" value="ECO:0007669"/>
    <property type="project" value="UniProtKB-KW"/>
</dbReference>
<dbReference type="InterPro" id="IPR050834">
    <property type="entry name" value="Glycosyltransf_2"/>
</dbReference>
<dbReference type="EC" id="2.4.-.-" evidence="2"/>
<keyword evidence="2" id="KW-0328">Glycosyltransferase</keyword>
<reference evidence="2 3" key="1">
    <citation type="submission" date="2023-09" db="EMBL/GenBank/DDBJ databases">
        <authorList>
            <person name="Rey-Velasco X."/>
        </authorList>
    </citation>
    <scope>NUCLEOTIDE SEQUENCE [LARGE SCALE GENOMIC DNA]</scope>
    <source>
        <strain evidence="2 3">W335</strain>
    </source>
</reference>
<dbReference type="CDD" id="cd06433">
    <property type="entry name" value="GT_2_WfgS_like"/>
    <property type="match status" value="1"/>
</dbReference>
<feature type="domain" description="Glycosyltransferase 2-like" evidence="1">
    <location>
        <begin position="6"/>
        <end position="144"/>
    </location>
</feature>
<dbReference type="RefSeq" id="WP_311652067.1">
    <property type="nucleotide sequence ID" value="NZ_JAVRIB010000004.1"/>
</dbReference>
<keyword evidence="2" id="KW-0808">Transferase</keyword>
<dbReference type="PANTHER" id="PTHR43685:SF11">
    <property type="entry name" value="GLYCOSYLTRANSFERASE TAGX-RELATED"/>
    <property type="match status" value="1"/>
</dbReference>
<dbReference type="InterPro" id="IPR001173">
    <property type="entry name" value="Glyco_trans_2-like"/>
</dbReference>
<keyword evidence="3" id="KW-1185">Reference proteome</keyword>
<dbReference type="InterPro" id="IPR029044">
    <property type="entry name" value="Nucleotide-diphossugar_trans"/>
</dbReference>
<name>A0ABU3BYE9_9GAMM</name>
<dbReference type="SUPFAM" id="SSF53448">
    <property type="entry name" value="Nucleotide-diphospho-sugar transferases"/>
    <property type="match status" value="1"/>
</dbReference>
<dbReference type="Gene3D" id="3.90.550.10">
    <property type="entry name" value="Spore Coat Polysaccharide Biosynthesis Protein SpsA, Chain A"/>
    <property type="match status" value="1"/>
</dbReference>
<evidence type="ECO:0000313" key="2">
    <source>
        <dbReference type="EMBL" id="MDT0634308.1"/>
    </source>
</evidence>
<sequence length="294" mass="33681">MATRISLVTTTLNAETYLADCLASIASQRYPNLEHIVIDAGSTDRTTDILETHADQISEHRVVPGIGMYAGLKLGFSMSTGDVMGWINADDVLHPGALSLLDLLFAQNRQVSWVTGRPCLIDDENRAFAIPEHRYRSRRRFLAGDRHWIQQESTFWRRDLWERVGGLDETLDYAGDFDLWFRFYQQDRLFLLDCLLGAFRVHQQGQLSQQHAREYQREVDQVYGHFRKAQSRSARAASASLAMLDSLIRTRAHRHPGQCTAVLQALGLTETICFAPLLQFDPVRQIFHTSDRWM</sequence>